<dbReference type="Proteomes" id="UP000762703">
    <property type="component" value="Unassembled WGS sequence"/>
</dbReference>
<sequence>MSIQIVENEIKQKVDLGEKFVIKFVDIGQGEGKLNNGVLQAEKSDTYIRHLEDNAVFLEKTKRITSTNHKRQVDKIRFNVELEAGRISGTPQVLSDSQEPNFTDRSFDAEELRALTGVHRTVMKDSIEGQKFMNTLTEMFAQANGRALERVLVYGDKSSSESDVSTGYKVVDGILKKASSDADLNNEEIDLTADDSNPIQEIYHFLDEFPDVYKNDGGLAMFAPSKLVTAAYRYIAWNHDKLDMNAYISSTGEPVIEDMHLFAVPSFSNPMNGFTKKPVILTHKENIQWLTDPEGIIVESAFNLRANVWDIASTMYADVQFVEEDAIGLAWLKEA</sequence>
<proteinExistence type="predicted"/>
<gene>
    <name evidence="1" type="ORF">E7Z73_07850</name>
</gene>
<comment type="caution">
    <text evidence="1">The sequence shown here is derived from an EMBL/GenBank/DDBJ whole genome shotgun (WGS) entry which is preliminary data.</text>
</comment>
<reference evidence="1" key="1">
    <citation type="submission" date="2019-04" db="EMBL/GenBank/DDBJ databases">
        <title>Evolution of Biomass-Degrading Anaerobic Consortia Revealed by Metagenomics.</title>
        <authorList>
            <person name="Peng X."/>
        </authorList>
    </citation>
    <scope>NUCLEOTIDE SEQUENCE</scope>
    <source>
        <strain evidence="1">SIG12</strain>
    </source>
</reference>
<accession>A0A8T3VN32</accession>
<dbReference type="AlphaFoldDB" id="A0A8T3VN32"/>
<organism evidence="1 2">
    <name type="scientific">Methanobrevibacter millerae</name>
    <dbReference type="NCBI Taxonomy" id="230361"/>
    <lineage>
        <taxon>Archaea</taxon>
        <taxon>Methanobacteriati</taxon>
        <taxon>Methanobacteriota</taxon>
        <taxon>Methanomada group</taxon>
        <taxon>Methanobacteria</taxon>
        <taxon>Methanobacteriales</taxon>
        <taxon>Methanobacteriaceae</taxon>
        <taxon>Methanobrevibacter</taxon>
    </lineage>
</organism>
<protein>
    <submittedName>
        <fullName evidence="1">Phage major capsid protein</fullName>
    </submittedName>
</protein>
<dbReference type="RefSeq" id="WP_303737283.1">
    <property type="nucleotide sequence ID" value="NZ_SUTE01000061.1"/>
</dbReference>
<dbReference type="EMBL" id="SUTE01000061">
    <property type="protein sequence ID" value="MBE6505634.1"/>
    <property type="molecule type" value="Genomic_DNA"/>
</dbReference>
<evidence type="ECO:0000313" key="2">
    <source>
        <dbReference type="Proteomes" id="UP000762703"/>
    </source>
</evidence>
<evidence type="ECO:0000313" key="1">
    <source>
        <dbReference type="EMBL" id="MBE6505634.1"/>
    </source>
</evidence>
<name>A0A8T3VN32_9EURY</name>